<keyword evidence="6" id="KW-0378">Hydrolase</keyword>
<comment type="cofactor">
    <cofactor evidence="1">
        <name>a divalent metal cation</name>
        <dbReference type="ChEBI" id="CHEBI:60240"/>
    </cofactor>
</comment>
<dbReference type="AlphaFoldDB" id="A0A5N4B6Q9"/>
<organism evidence="10 11">
    <name type="scientific">Photinus pyralis</name>
    <name type="common">Common eastern firefly</name>
    <name type="synonym">Lampyris pyralis</name>
    <dbReference type="NCBI Taxonomy" id="7054"/>
    <lineage>
        <taxon>Eukaryota</taxon>
        <taxon>Metazoa</taxon>
        <taxon>Ecdysozoa</taxon>
        <taxon>Arthropoda</taxon>
        <taxon>Hexapoda</taxon>
        <taxon>Insecta</taxon>
        <taxon>Pterygota</taxon>
        <taxon>Neoptera</taxon>
        <taxon>Endopterygota</taxon>
        <taxon>Coleoptera</taxon>
        <taxon>Polyphaga</taxon>
        <taxon>Elateriformia</taxon>
        <taxon>Elateroidea</taxon>
        <taxon>Lampyridae</taxon>
        <taxon>Lampyrinae</taxon>
        <taxon>Photinus</taxon>
    </lineage>
</organism>
<evidence type="ECO:0000256" key="5">
    <source>
        <dbReference type="ARBA" id="ARBA00022723"/>
    </source>
</evidence>
<dbReference type="InterPro" id="IPR027806">
    <property type="entry name" value="HARBI1_dom"/>
</dbReference>
<keyword evidence="5" id="KW-0479">Metal-binding</keyword>
<dbReference type="GO" id="GO:0004518">
    <property type="term" value="F:nuclease activity"/>
    <property type="evidence" value="ECO:0007669"/>
    <property type="project" value="UniProtKB-KW"/>
</dbReference>
<proteinExistence type="inferred from homology"/>
<feature type="chain" id="PRO_5024369126" description="DDE Tnp4 domain-containing protein" evidence="8">
    <location>
        <begin position="19"/>
        <end position="427"/>
    </location>
</feature>
<keyword evidence="8" id="KW-0732">Signal</keyword>
<sequence length="427" mass="49756">MSRLRMIVVLSLMLVAIARKRRYRTRIRRYGVRPFNKLRKLHGQYETMVKYIKTNDEKEFFSYTRMTPAMFDHLLMLVEPKVRKHPSRKNALCPSFRLCLTLHYLAEGCSMKEISRNYYIGKATAHVIIREICTVLWDVLKDIYIPEPTIERMVEVSKGFYRRWNMPNCLGALDGKHVSIQAPYHSGSEYFSYKKSFSLVLMVACDSYYKFIYVDIAAPGSLHDSYIFRQSNFGRAFLSNEFEDRLPQAKVLPNSNIVLPYFLVADQAFPLHKRIMRPYPGQRLGEEKNIFNYRLSRARRTIENTFGILVQRWWILRKPIVGDISTCTKIVQAVVVLHNYLQAEESDLPVHKQRYCPTGLADQEKDGDVTPGIWRQDPFQLQSVGRIGANVASVNVQQNRNLLAQYFVSDAGAVPWQWNHILRDSLP</sequence>
<dbReference type="GO" id="GO:0016787">
    <property type="term" value="F:hydrolase activity"/>
    <property type="evidence" value="ECO:0007669"/>
    <property type="project" value="UniProtKB-KW"/>
</dbReference>
<comment type="subcellular location">
    <subcellularLocation>
        <location evidence="2">Nucleus</location>
    </subcellularLocation>
</comment>
<gene>
    <name evidence="10" type="ORF">PPYR_02203</name>
</gene>
<evidence type="ECO:0000256" key="1">
    <source>
        <dbReference type="ARBA" id="ARBA00001968"/>
    </source>
</evidence>
<dbReference type="Pfam" id="PF13359">
    <property type="entry name" value="DDE_Tnp_4"/>
    <property type="match status" value="1"/>
</dbReference>
<dbReference type="InParanoid" id="A0A5N4B6Q9"/>
<evidence type="ECO:0000313" key="10">
    <source>
        <dbReference type="EMBL" id="KAB0805233.1"/>
    </source>
</evidence>
<keyword evidence="4" id="KW-0540">Nuclease</keyword>
<dbReference type="GO" id="GO:0046872">
    <property type="term" value="F:metal ion binding"/>
    <property type="evidence" value="ECO:0007669"/>
    <property type="project" value="UniProtKB-KW"/>
</dbReference>
<evidence type="ECO:0000256" key="8">
    <source>
        <dbReference type="SAM" id="SignalP"/>
    </source>
</evidence>
<evidence type="ECO:0000313" key="11">
    <source>
        <dbReference type="Proteomes" id="UP000327044"/>
    </source>
</evidence>
<feature type="signal peptide" evidence="8">
    <location>
        <begin position="1"/>
        <end position="18"/>
    </location>
</feature>
<name>A0A5N4B6Q9_PHOPY</name>
<evidence type="ECO:0000256" key="6">
    <source>
        <dbReference type="ARBA" id="ARBA00022801"/>
    </source>
</evidence>
<dbReference type="InterPro" id="IPR045249">
    <property type="entry name" value="HARBI1-like"/>
</dbReference>
<comment type="caution">
    <text evidence="10">The sequence shown here is derived from an EMBL/GenBank/DDBJ whole genome shotgun (WGS) entry which is preliminary data.</text>
</comment>
<keyword evidence="7" id="KW-0539">Nucleus</keyword>
<evidence type="ECO:0000259" key="9">
    <source>
        <dbReference type="Pfam" id="PF13359"/>
    </source>
</evidence>
<keyword evidence="11" id="KW-1185">Reference proteome</keyword>
<dbReference type="PANTHER" id="PTHR22930:SF269">
    <property type="entry name" value="NUCLEASE HARBI1-LIKE PROTEIN"/>
    <property type="match status" value="1"/>
</dbReference>
<reference evidence="10 11" key="1">
    <citation type="journal article" date="2018" name="Elife">
        <title>Firefly genomes illuminate parallel origins of bioluminescence in beetles.</title>
        <authorList>
            <person name="Fallon T.R."/>
            <person name="Lower S.E."/>
            <person name="Chang C.H."/>
            <person name="Bessho-Uehara M."/>
            <person name="Martin G.J."/>
            <person name="Bewick A.J."/>
            <person name="Behringer M."/>
            <person name="Debat H.J."/>
            <person name="Wong I."/>
            <person name="Day J.C."/>
            <person name="Suvorov A."/>
            <person name="Silva C.J."/>
            <person name="Stanger-Hall K.F."/>
            <person name="Hall D.W."/>
            <person name="Schmitz R.J."/>
            <person name="Nelson D.R."/>
            <person name="Lewis S.M."/>
            <person name="Shigenobu S."/>
            <person name="Bybee S.M."/>
            <person name="Larracuente A.M."/>
            <person name="Oba Y."/>
            <person name="Weng J.K."/>
        </authorList>
    </citation>
    <scope>NUCLEOTIDE SEQUENCE [LARGE SCALE GENOMIC DNA]</scope>
    <source>
        <strain evidence="10">1611_PpyrPB1</strain>
        <tissue evidence="10">Whole body</tissue>
    </source>
</reference>
<evidence type="ECO:0000256" key="7">
    <source>
        <dbReference type="ARBA" id="ARBA00023242"/>
    </source>
</evidence>
<evidence type="ECO:0000256" key="3">
    <source>
        <dbReference type="ARBA" id="ARBA00006958"/>
    </source>
</evidence>
<dbReference type="PANTHER" id="PTHR22930">
    <property type="match status" value="1"/>
</dbReference>
<dbReference type="Proteomes" id="UP000327044">
    <property type="component" value="Unassembled WGS sequence"/>
</dbReference>
<feature type="domain" description="DDE Tnp4" evidence="9">
    <location>
        <begin position="173"/>
        <end position="339"/>
    </location>
</feature>
<evidence type="ECO:0000256" key="4">
    <source>
        <dbReference type="ARBA" id="ARBA00022722"/>
    </source>
</evidence>
<dbReference type="GO" id="GO:0005634">
    <property type="term" value="C:nucleus"/>
    <property type="evidence" value="ECO:0007669"/>
    <property type="project" value="UniProtKB-SubCell"/>
</dbReference>
<dbReference type="EMBL" id="VVIM01000001">
    <property type="protein sequence ID" value="KAB0805233.1"/>
    <property type="molecule type" value="Genomic_DNA"/>
</dbReference>
<comment type="similarity">
    <text evidence="3">Belongs to the HARBI1 family.</text>
</comment>
<evidence type="ECO:0000256" key="2">
    <source>
        <dbReference type="ARBA" id="ARBA00004123"/>
    </source>
</evidence>
<protein>
    <recommendedName>
        <fullName evidence="9">DDE Tnp4 domain-containing protein</fullName>
    </recommendedName>
</protein>
<accession>A0A5N4B6Q9</accession>